<organism evidence="2 3">
    <name type="scientific">Ictalurus punctatus</name>
    <name type="common">Channel catfish</name>
    <name type="synonym">Silurus punctatus</name>
    <dbReference type="NCBI Taxonomy" id="7998"/>
    <lineage>
        <taxon>Eukaryota</taxon>
        <taxon>Metazoa</taxon>
        <taxon>Chordata</taxon>
        <taxon>Craniata</taxon>
        <taxon>Vertebrata</taxon>
        <taxon>Euteleostomi</taxon>
        <taxon>Actinopterygii</taxon>
        <taxon>Neopterygii</taxon>
        <taxon>Teleostei</taxon>
        <taxon>Ostariophysi</taxon>
        <taxon>Siluriformes</taxon>
        <taxon>Ictaluridae</taxon>
        <taxon>Ictalurus</taxon>
    </lineage>
</organism>
<dbReference type="AlphaFoldDB" id="A0A9F7TGC0"/>
<dbReference type="KEGG" id="ipu:128629169"/>
<name>A0A9F7TGC0_ICTPU</name>
<feature type="domain" description="Ig-like" evidence="1">
    <location>
        <begin position="334"/>
        <end position="415"/>
    </location>
</feature>
<keyword evidence="2" id="KW-1185">Reference proteome</keyword>
<feature type="domain" description="Ig-like" evidence="1">
    <location>
        <begin position="678"/>
        <end position="759"/>
    </location>
</feature>
<feature type="domain" description="Ig-like" evidence="1">
    <location>
        <begin position="592"/>
        <end position="673"/>
    </location>
</feature>
<protein>
    <submittedName>
        <fullName evidence="3">Sialoadhesin</fullName>
    </submittedName>
</protein>
<feature type="domain" description="Ig-like" evidence="1">
    <location>
        <begin position="420"/>
        <end position="501"/>
    </location>
</feature>
<dbReference type="InterPro" id="IPR007110">
    <property type="entry name" value="Ig-like_dom"/>
</dbReference>
<feature type="domain" description="Ig-like" evidence="1">
    <location>
        <begin position="850"/>
        <end position="931"/>
    </location>
</feature>
<reference evidence="3" key="2">
    <citation type="submission" date="2025-08" db="UniProtKB">
        <authorList>
            <consortium name="RefSeq"/>
        </authorList>
    </citation>
    <scope>IDENTIFICATION</scope>
    <source>
        <tissue evidence="3">Blood</tissue>
    </source>
</reference>
<dbReference type="RefSeq" id="XP_053531919.1">
    <property type="nucleotide sequence ID" value="XM_053675944.1"/>
</dbReference>
<feature type="domain" description="Ig-like" evidence="1">
    <location>
        <begin position="128"/>
        <end position="207"/>
    </location>
</feature>
<feature type="domain" description="Ig-like" evidence="1">
    <location>
        <begin position="22"/>
        <end position="124"/>
    </location>
</feature>
<gene>
    <name evidence="3" type="primary">LOC128629169</name>
</gene>
<proteinExistence type="predicted"/>
<dbReference type="GeneID" id="128629169"/>
<dbReference type="InterPro" id="IPR003598">
    <property type="entry name" value="Ig_sub2"/>
</dbReference>
<reference evidence="2" key="1">
    <citation type="journal article" date="2016" name="Nat. Commun.">
        <title>The channel catfish genome sequence provides insights into the evolution of scale formation in teleosts.</title>
        <authorList>
            <person name="Liu Z."/>
            <person name="Liu S."/>
            <person name="Yao J."/>
            <person name="Bao L."/>
            <person name="Zhang J."/>
            <person name="Li Y."/>
            <person name="Jiang C."/>
            <person name="Sun L."/>
            <person name="Wang R."/>
            <person name="Zhang Y."/>
            <person name="Zhou T."/>
            <person name="Zeng Q."/>
            <person name="Fu Q."/>
            <person name="Gao S."/>
            <person name="Li N."/>
            <person name="Koren S."/>
            <person name="Jiang Y."/>
            <person name="Zimin A."/>
            <person name="Xu P."/>
            <person name="Phillippy A.M."/>
            <person name="Geng X."/>
            <person name="Song L."/>
            <person name="Sun F."/>
            <person name="Li C."/>
            <person name="Wang X."/>
            <person name="Chen A."/>
            <person name="Jin Y."/>
            <person name="Yuan Z."/>
            <person name="Yang Y."/>
            <person name="Tan S."/>
            <person name="Peatman E."/>
            <person name="Lu J."/>
            <person name="Qin Z."/>
            <person name="Dunham R."/>
            <person name="Li Z."/>
            <person name="Sonstegard T."/>
            <person name="Feng J."/>
            <person name="Danzmann R.G."/>
            <person name="Schroeder S."/>
            <person name="Scheffler B."/>
            <person name="Duke M.V."/>
            <person name="Ballard L."/>
            <person name="Kucuktas H."/>
            <person name="Kaltenboeck L."/>
            <person name="Liu H."/>
            <person name="Armbruster J."/>
            <person name="Xie Y."/>
            <person name="Kirby M.L."/>
            <person name="Tian Y."/>
            <person name="Flanagan M.E."/>
            <person name="Mu W."/>
            <person name="Waldbieser G.C."/>
        </authorList>
    </citation>
    <scope>NUCLEOTIDE SEQUENCE [LARGE SCALE GENOMIC DNA]</scope>
    <source>
        <strain evidence="2">SDA103</strain>
    </source>
</reference>
<dbReference type="PANTHER" id="PTHR46013">
    <property type="entry name" value="VASCULAR CELL ADHESION MOLECULE 1"/>
    <property type="match status" value="1"/>
</dbReference>
<feature type="domain" description="Ig-like" evidence="1">
    <location>
        <begin position="506"/>
        <end position="587"/>
    </location>
</feature>
<dbReference type="Proteomes" id="UP000221080">
    <property type="component" value="Chromosome 26"/>
</dbReference>
<evidence type="ECO:0000313" key="2">
    <source>
        <dbReference type="Proteomes" id="UP000221080"/>
    </source>
</evidence>
<dbReference type="OrthoDB" id="10039395at2759"/>
<dbReference type="PROSITE" id="PS50835">
    <property type="entry name" value="IG_LIKE"/>
    <property type="match status" value="10"/>
</dbReference>
<evidence type="ECO:0000313" key="3">
    <source>
        <dbReference type="RefSeq" id="XP_053531919.1"/>
    </source>
</evidence>
<accession>A0A9F7TGC0</accession>
<dbReference type="InterPro" id="IPR036179">
    <property type="entry name" value="Ig-like_dom_sf"/>
</dbReference>
<dbReference type="InterPro" id="IPR013783">
    <property type="entry name" value="Ig-like_fold"/>
</dbReference>
<dbReference type="SMART" id="SM00408">
    <property type="entry name" value="IGc2"/>
    <property type="match status" value="9"/>
</dbReference>
<dbReference type="SUPFAM" id="SSF48726">
    <property type="entry name" value="Immunoglobulin"/>
    <property type="match status" value="10"/>
</dbReference>
<feature type="domain" description="Ig-like" evidence="1">
    <location>
        <begin position="214"/>
        <end position="299"/>
    </location>
</feature>
<sequence length="953" mass="104317">MKTSRLLRVDLAVMVSFRSVRPASLLFLLVMTGVVSQQLCTQHHYVCAVRGSTVTLGWTYTYPFVYNVCSTTTSCDLFTDPQYSNRVHCTVQSPNCCRVTLSDVTIQDQGTYHCKTATTDRYVHLSVTELQVEMVPESVVEGGEVILTCKSTCSLTNAPIFTWYKNGCYLYSLYWSDRLHLRSVRQADAGSYSCAVQRQSYRSPAVTLNVHYPPKRVSASVFVSISPPGGIVEGDVVTLTCSSDANPPVETFTWYKDNLFIRTGKNYIIIRVSSEHSGEYKCKSSNRYGEKYSDRAVLNVLCKGFIATDIQLSNCVLLKYSYTSVLLSFFTDAPKSVSVSISPPGEIVEGGVVTLTCSSDANPPVETYTWYKDTSFVGTGTPYTINRVSSEHRGEYKCKSSNQYGEKYSDGSTLNVLYPPKSVSVSISPSGEIVEGGVVTLMCSSDANPPVETYTWYLGESYKGTEKTHTIMKISSEDSGDYKCKSSNRYGEKYSDKVTVNVLYAPKSVSVSISPLGEIVEGGVVTLMCSSDANPPVETYTWYKDTSFVGTGTPYTINRVSSEHSGEYKCKSSNQYGEKYSDGSTLNVLYPPKSVSVSISPSGEIVEGGVVTLTCSSDANPPVETYTWYLGESYKGTEKTHTIMKISSEDSGDYKCKSSNRYGEKYSDKVTVNVLYAPKSVSVSISPSGEIVEGGVVTLTCSSDANPPVETYTWYKDTFFVGTGTPYTINRVSSEHSGEYKCKSSNQYGEKYSDGSTLNVLYPPKSVSVSISPSGEIVEGGVVTLTCSSDANPPVETYTWYLGESYKGTEKTHTIMEISSEDSGDYKCKSSNRYGEKYSDKVTVNVLYAPKSVSVSISPLGEIVEGGVVTLTCSSDANPPVETYTWYLGESYKGTEKNHTIMEISSEDSGDYKCKSSNRYGEKYSDKVTVNVLCKCSIARPTGILSRCSVACG</sequence>
<dbReference type="InterPro" id="IPR003599">
    <property type="entry name" value="Ig_sub"/>
</dbReference>
<dbReference type="Gene3D" id="2.60.40.10">
    <property type="entry name" value="Immunoglobulins"/>
    <property type="match status" value="10"/>
</dbReference>
<dbReference type="PANTHER" id="PTHR46013:SF4">
    <property type="entry name" value="B-CELL RECEPTOR CD22-RELATED"/>
    <property type="match status" value="1"/>
</dbReference>
<evidence type="ECO:0000259" key="1">
    <source>
        <dbReference type="PROSITE" id="PS50835"/>
    </source>
</evidence>
<dbReference type="CDD" id="cd00096">
    <property type="entry name" value="Ig"/>
    <property type="match status" value="2"/>
</dbReference>
<dbReference type="Pfam" id="PF13895">
    <property type="entry name" value="Ig_2"/>
    <property type="match status" value="9"/>
</dbReference>
<feature type="domain" description="Ig-like" evidence="1">
    <location>
        <begin position="764"/>
        <end position="845"/>
    </location>
</feature>
<dbReference type="SMART" id="SM00409">
    <property type="entry name" value="IG"/>
    <property type="match status" value="10"/>
</dbReference>